<evidence type="ECO:0000313" key="2">
    <source>
        <dbReference type="Proteomes" id="UP000309997"/>
    </source>
</evidence>
<reference evidence="1 2" key="1">
    <citation type="journal article" date="2024" name="Plant Biotechnol. J.">
        <title>Genome and CRISPR/Cas9 system of a widespread forest tree (Populus alba) in the world.</title>
        <authorList>
            <person name="Liu Y.J."/>
            <person name="Jiang P.F."/>
            <person name="Han X.M."/>
            <person name="Li X.Y."/>
            <person name="Wang H.M."/>
            <person name="Wang Y.J."/>
            <person name="Wang X.X."/>
            <person name="Zeng Q.Y."/>
        </authorList>
    </citation>
    <scope>NUCLEOTIDE SEQUENCE [LARGE SCALE GENOMIC DNA]</scope>
    <source>
        <strain evidence="2">cv. PAL-ZL1</strain>
    </source>
</reference>
<gene>
    <name evidence="1" type="ORF">D5086_022968</name>
</gene>
<protein>
    <submittedName>
        <fullName evidence="1">Uncharacterized protein</fullName>
    </submittedName>
</protein>
<evidence type="ECO:0000313" key="1">
    <source>
        <dbReference type="EMBL" id="KAL3574867.1"/>
    </source>
</evidence>
<dbReference type="EMBL" id="RCHU02000012">
    <property type="protein sequence ID" value="KAL3574867.1"/>
    <property type="molecule type" value="Genomic_DNA"/>
</dbReference>
<accession>A0ACC4B9Y7</accession>
<feature type="non-terminal residue" evidence="1">
    <location>
        <position position="1"/>
    </location>
</feature>
<dbReference type="Proteomes" id="UP000309997">
    <property type="component" value="Unassembled WGS sequence"/>
</dbReference>
<keyword evidence="2" id="KW-1185">Reference proteome</keyword>
<comment type="caution">
    <text evidence="1">The sequence shown here is derived from an EMBL/GenBank/DDBJ whole genome shotgun (WGS) entry which is preliminary data.</text>
</comment>
<organism evidence="1 2">
    <name type="scientific">Populus alba</name>
    <name type="common">White poplar</name>
    <dbReference type="NCBI Taxonomy" id="43335"/>
    <lineage>
        <taxon>Eukaryota</taxon>
        <taxon>Viridiplantae</taxon>
        <taxon>Streptophyta</taxon>
        <taxon>Embryophyta</taxon>
        <taxon>Tracheophyta</taxon>
        <taxon>Spermatophyta</taxon>
        <taxon>Magnoliopsida</taxon>
        <taxon>eudicotyledons</taxon>
        <taxon>Gunneridae</taxon>
        <taxon>Pentapetalae</taxon>
        <taxon>rosids</taxon>
        <taxon>fabids</taxon>
        <taxon>Malpighiales</taxon>
        <taxon>Salicaceae</taxon>
        <taxon>Saliceae</taxon>
        <taxon>Populus</taxon>
    </lineage>
</organism>
<name>A0ACC4B9Y7_POPAL</name>
<sequence length="105" mass="11764">GMFMHSAEHHHLNALGTSVSEDMLELTLSMHNQDPPDGIQFSRETGIEVADKFKRSSQTSVLKLGTHNIISTGIKCYMTPTLDEQNSVFVVPMYIANYIAFEHPK</sequence>
<proteinExistence type="predicted"/>